<gene>
    <name evidence="3" type="ORF">EI77_03625</name>
</gene>
<keyword evidence="1" id="KW-1133">Transmembrane helix</keyword>
<feature type="domain" description="GYF" evidence="2">
    <location>
        <begin position="4"/>
        <end position="49"/>
    </location>
</feature>
<feature type="transmembrane region" description="Helical" evidence="1">
    <location>
        <begin position="146"/>
        <end position="167"/>
    </location>
</feature>
<evidence type="ECO:0000256" key="1">
    <source>
        <dbReference type="SAM" id="Phobius"/>
    </source>
</evidence>
<dbReference type="Pfam" id="PF14237">
    <property type="entry name" value="GYF_2"/>
    <property type="match status" value="1"/>
</dbReference>
<sequence>MDTYFVAINGQQQGPYGLAQIEVMMNTGKIKPSDLCWQEGMPAWQPIHSAIPSLADYVVPSDTFNPYAPPQAVLTTSAPSLKGSYGGIGRLAYFGTSFLVGVFNAIASAALKDSVAGTLVALAFIIVASLVIVYQRLKNIGMNPWWCLLSIVPIANFFIAFRCLAFQEGYVETGKMDKAGVIVAWIFGILMALMLVGIVMLLRNA</sequence>
<dbReference type="EMBL" id="SOCA01000008">
    <property type="protein sequence ID" value="TDU66530.1"/>
    <property type="molecule type" value="Genomic_DNA"/>
</dbReference>
<accession>A0A4R7RMA6</accession>
<keyword evidence="1" id="KW-0812">Transmembrane</keyword>
<evidence type="ECO:0000259" key="2">
    <source>
        <dbReference type="Pfam" id="PF14237"/>
    </source>
</evidence>
<dbReference type="Proteomes" id="UP000295662">
    <property type="component" value="Unassembled WGS sequence"/>
</dbReference>
<feature type="transmembrane region" description="Helical" evidence="1">
    <location>
        <begin position="179"/>
        <end position="202"/>
    </location>
</feature>
<dbReference type="RefSeq" id="WP_133796632.1">
    <property type="nucleotide sequence ID" value="NZ_SOCA01000008.1"/>
</dbReference>
<feature type="transmembrane region" description="Helical" evidence="1">
    <location>
        <begin position="91"/>
        <end position="110"/>
    </location>
</feature>
<dbReference type="OrthoDB" id="199871at2"/>
<dbReference type="InterPro" id="IPR025640">
    <property type="entry name" value="GYF_2"/>
</dbReference>
<evidence type="ECO:0000313" key="3">
    <source>
        <dbReference type="EMBL" id="TDU66530.1"/>
    </source>
</evidence>
<reference evidence="3 4" key="1">
    <citation type="submission" date="2019-03" db="EMBL/GenBank/DDBJ databases">
        <title>Genomic Encyclopedia of Archaeal and Bacterial Type Strains, Phase II (KMG-II): from individual species to whole genera.</title>
        <authorList>
            <person name="Goeker M."/>
        </authorList>
    </citation>
    <scope>NUCLEOTIDE SEQUENCE [LARGE SCALE GENOMIC DNA]</scope>
    <source>
        <strain evidence="3 4">ATCC 25309</strain>
    </source>
</reference>
<dbReference type="AlphaFoldDB" id="A0A4R7RMA6"/>
<comment type="caution">
    <text evidence="3">The sequence shown here is derived from an EMBL/GenBank/DDBJ whole genome shotgun (WGS) entry which is preliminary data.</text>
</comment>
<feature type="transmembrane region" description="Helical" evidence="1">
    <location>
        <begin position="116"/>
        <end position="134"/>
    </location>
</feature>
<keyword evidence="4" id="KW-1185">Reference proteome</keyword>
<protein>
    <submittedName>
        <fullName evidence="3">Uncharacterized membrane protein YhaH (DUF805 family)</fullName>
    </submittedName>
</protein>
<keyword evidence="1" id="KW-0472">Membrane</keyword>
<proteinExistence type="predicted"/>
<evidence type="ECO:0000313" key="4">
    <source>
        <dbReference type="Proteomes" id="UP000295662"/>
    </source>
</evidence>
<name>A0A4R7RMA6_9BACT</name>
<organism evidence="3 4">
    <name type="scientific">Prosthecobacter fusiformis</name>
    <dbReference type="NCBI Taxonomy" id="48464"/>
    <lineage>
        <taxon>Bacteria</taxon>
        <taxon>Pseudomonadati</taxon>
        <taxon>Verrucomicrobiota</taxon>
        <taxon>Verrucomicrobiia</taxon>
        <taxon>Verrucomicrobiales</taxon>
        <taxon>Verrucomicrobiaceae</taxon>
        <taxon>Prosthecobacter</taxon>
    </lineage>
</organism>